<dbReference type="Pfam" id="PF00562">
    <property type="entry name" value="RNA_pol_Rpb2_6"/>
    <property type="match status" value="1"/>
</dbReference>
<keyword evidence="11 15" id="KW-0804">Transcription</keyword>
<evidence type="ECO:0000256" key="14">
    <source>
        <dbReference type="RuleBase" id="RU000434"/>
    </source>
</evidence>
<dbReference type="Gene3D" id="3.90.1070.20">
    <property type="match status" value="1"/>
</dbReference>
<dbReference type="InterPro" id="IPR007645">
    <property type="entry name" value="RNA_pol_Rpb2_3"/>
</dbReference>
<dbReference type="InterPro" id="IPR007642">
    <property type="entry name" value="RNA_pol_Rpb2_2"/>
</dbReference>
<dbReference type="NCBIfam" id="NF007175">
    <property type="entry name" value="PRK09606.1"/>
    <property type="match status" value="1"/>
</dbReference>
<dbReference type="FunFam" id="2.40.270.10:FF:000011">
    <property type="entry name" value="DNA-directed RNA polymerase subunit beta"/>
    <property type="match status" value="1"/>
</dbReference>
<organism evidence="24">
    <name type="scientific">Caldiarchaeum subterraneum</name>
    <dbReference type="NCBI Taxonomy" id="311458"/>
    <lineage>
        <taxon>Archaea</taxon>
        <taxon>Nitrososphaerota</taxon>
        <taxon>Candidatus Caldarchaeales</taxon>
        <taxon>Candidatus Caldarchaeaceae</taxon>
        <taxon>Candidatus Caldarchaeum</taxon>
    </lineage>
</organism>
<keyword evidence="4 15" id="KW-0240">DNA-directed RNA polymerase</keyword>
<evidence type="ECO:0000256" key="3">
    <source>
        <dbReference type="ARBA" id="ARBA00006835"/>
    </source>
</evidence>
<dbReference type="CDD" id="cd00653">
    <property type="entry name" value="RNA_pol_B_RPB2"/>
    <property type="match status" value="1"/>
</dbReference>
<feature type="domain" description="DNA-directed RNA polymerase subunit 2 hybrid-binding" evidence="16">
    <location>
        <begin position="648"/>
        <end position="1019"/>
    </location>
</feature>
<dbReference type="InterPro" id="IPR037033">
    <property type="entry name" value="DNA-dir_RNAP_su2_hyb_sf"/>
</dbReference>
<dbReference type="EMBL" id="DTAD01000017">
    <property type="protein sequence ID" value="HGN89812.1"/>
    <property type="molecule type" value="Genomic_DNA"/>
</dbReference>
<keyword evidence="7 15" id="KW-0548">Nucleotidyltransferase</keyword>
<name>A0A7C4I778_CALS0</name>
<dbReference type="InterPro" id="IPR015712">
    <property type="entry name" value="DNA-dir_RNA_pol_su2"/>
</dbReference>
<dbReference type="InterPro" id="IPR007646">
    <property type="entry name" value="RNA_pol_Rpb2_4"/>
</dbReference>
<evidence type="ECO:0000259" key="18">
    <source>
        <dbReference type="Pfam" id="PF04561"/>
    </source>
</evidence>
<dbReference type="Gene3D" id="3.90.1800.10">
    <property type="entry name" value="RNA polymerase alpha subunit dimerisation domain"/>
    <property type="match status" value="1"/>
</dbReference>
<evidence type="ECO:0000256" key="7">
    <source>
        <dbReference type="ARBA" id="ARBA00022695"/>
    </source>
</evidence>
<evidence type="ECO:0000259" key="19">
    <source>
        <dbReference type="Pfam" id="PF04563"/>
    </source>
</evidence>
<keyword evidence="5" id="KW-0963">Cytoplasm</keyword>
<dbReference type="Gene3D" id="2.40.50.150">
    <property type="match status" value="1"/>
</dbReference>
<dbReference type="Pfam" id="PF04565">
    <property type="entry name" value="RNA_pol_Rpb2_3"/>
    <property type="match status" value="1"/>
</dbReference>
<protein>
    <recommendedName>
        <fullName evidence="15">DNA-directed RNA polymerase subunit beta</fullName>
        <ecNumber evidence="15">2.7.7.6</ecNumber>
    </recommendedName>
</protein>
<comment type="subunit">
    <text evidence="12">Part of the RNA polymerase complex.</text>
</comment>
<comment type="cofactor">
    <cofactor evidence="1">
        <name>Zn(2+)</name>
        <dbReference type="ChEBI" id="CHEBI:29105"/>
    </cofactor>
</comment>
<evidence type="ECO:0000259" key="17">
    <source>
        <dbReference type="Pfam" id="PF04560"/>
    </source>
</evidence>
<feature type="domain" description="RNA polymerase Rpb2" evidence="18">
    <location>
        <begin position="174"/>
        <end position="348"/>
    </location>
</feature>
<dbReference type="Gene3D" id="3.90.1100.10">
    <property type="match status" value="1"/>
</dbReference>
<keyword evidence="10" id="KW-0238">DNA-binding</keyword>
<feature type="domain" description="RNA polymerase Rpb2" evidence="17">
    <location>
        <begin position="1021"/>
        <end position="1112"/>
    </location>
</feature>
<dbReference type="InterPro" id="IPR007644">
    <property type="entry name" value="RNA_pol_bsu_protrusion"/>
</dbReference>
<dbReference type="InterPro" id="IPR007641">
    <property type="entry name" value="RNA_pol_Rpb2_7"/>
</dbReference>
<evidence type="ECO:0000256" key="1">
    <source>
        <dbReference type="ARBA" id="ARBA00001947"/>
    </source>
</evidence>
<dbReference type="InterPro" id="IPR007647">
    <property type="entry name" value="RNA_pol_Rpb2_5"/>
</dbReference>
<evidence type="ECO:0000256" key="4">
    <source>
        <dbReference type="ARBA" id="ARBA00022478"/>
    </source>
</evidence>
<comment type="similarity">
    <text evidence="3 14">Belongs to the RNA polymerase beta chain family.</text>
</comment>
<dbReference type="PANTHER" id="PTHR20856">
    <property type="entry name" value="DNA-DIRECTED RNA POLYMERASE I SUBUNIT 2"/>
    <property type="match status" value="1"/>
</dbReference>
<dbReference type="InterPro" id="IPR019969">
    <property type="entry name" value="RNAP_Rpo2"/>
</dbReference>
<dbReference type="NCBIfam" id="TIGR03670">
    <property type="entry name" value="rpoB_arch"/>
    <property type="match status" value="1"/>
</dbReference>
<evidence type="ECO:0000256" key="10">
    <source>
        <dbReference type="ARBA" id="ARBA00023125"/>
    </source>
</evidence>
<dbReference type="InterPro" id="IPR007121">
    <property type="entry name" value="RNA_pol_bsu_CS"/>
</dbReference>
<evidence type="ECO:0000256" key="2">
    <source>
        <dbReference type="ARBA" id="ARBA00004496"/>
    </source>
</evidence>
<dbReference type="PROSITE" id="PS01166">
    <property type="entry name" value="RNA_POL_BETA"/>
    <property type="match status" value="1"/>
</dbReference>
<keyword evidence="8" id="KW-0479">Metal-binding</keyword>
<evidence type="ECO:0000256" key="15">
    <source>
        <dbReference type="RuleBase" id="RU363031"/>
    </source>
</evidence>
<comment type="caution">
    <text evidence="24">The sequence shown here is derived from an EMBL/GenBank/DDBJ whole genome shotgun (WGS) entry which is preliminary data.</text>
</comment>
<sequence length="1117" mass="126149">MATQLTKDELWDVFRSNLEDEGLVQHHLRSFNYFVKTGLQQLVNSMNDYEIKTKHGTVVVKFGQVTIDIPMKREIDAPNPQPLYPWEARLRNLTYEAPIYIKMSIYFDGKPIAPPENVWVGNIPVMVKSDICPLSKMTHDELLAHGEDPQDPGGYFIINGSERVIVGIEDLAPNRIIVTKKEGDSKPQYSAVILSAAHGRQVRVEVSYRKDSPVKVYFSRIYKGVPAIIMLRALGLTKDQEIANLISPLKEVQELLEPSFREAEGVETVEQALDYIGSRIAFGYAEEYRLEKAEQIVDTMFMLHLGTTKAARMKKAVHLCEMIGRVLETSLGLREPDDRDHYANKRLKLESALLTELYRMAFVKLLRDLRYQLERIIPTRQPISISTYVRHGIVSEFVRHAMATGNWPGGRVGVTQLLNRTNYLATLSHLRRVQSPLSRGQPHFEARDLHGTHWGRLCPCETPEGSNAGLVKNLALSAEVSFQANKKELLDRLFQLNVIPLNEIIAKRRPPPSVKVFVDGVLEGYHSNGVMLVNELRRLRREGIISQNINVALYSYRHVQEVVINTDEGRIRRPLIVVQNGQPLLQRQHVELIRRKTSKFRDLVSLGIIEYLDAEEEENAYVAISSDKVTNEHTHLEISPFAMLGVAASLIPYAEHNQSPRNVYEGAMAKQALGVFASNYSLRTDSRSHLLVYPQKPVVTTRTSDLIGMDKRPSGQNMVVAILTGQGYNMEDAVVLNRSSVERGLGLSLSWRIYEVEARQTPGGQRDKFGIPEPSVRGYRGEQFYRVLDKDGFAHIESDVSGGTVIVGMMSPPRFLEEYQRVPTREMVWRDSSEAVQPSETGNVENIFITINAEGNLLVKAKVRSTCFTEIGDKFSSRHGQKGVVGMLIPQEDMPYTKDGIVPDLLINPHAFPSRMTIGQLIESLAGKLGSVKAEIVDGTPFLGKSLNELKAELEALGFKSNGRELLYNGTTGKALEAEIFIGVVYYQRLHHLVRDKIHARSRGQVQMLTRQPTEGRSRGGGLKFGEMERDCLIAYGASYLLLDRLLEQSDKYTAYFCEKCGMPCYYDLKQERFVCPIDGKDVRVKAVSMSYAFYLLLNEMMSMCIHPRILLEEPEV</sequence>
<evidence type="ECO:0000256" key="6">
    <source>
        <dbReference type="ARBA" id="ARBA00022679"/>
    </source>
</evidence>
<evidence type="ECO:0000256" key="12">
    <source>
        <dbReference type="ARBA" id="ARBA00025838"/>
    </source>
</evidence>
<dbReference type="GO" id="GO:0000428">
    <property type="term" value="C:DNA-directed RNA polymerase complex"/>
    <property type="evidence" value="ECO:0007669"/>
    <property type="project" value="UniProtKB-KW"/>
</dbReference>
<evidence type="ECO:0000256" key="5">
    <source>
        <dbReference type="ARBA" id="ARBA00022490"/>
    </source>
</evidence>
<feature type="domain" description="RNA polymerase Rpb2" evidence="21">
    <location>
        <begin position="516"/>
        <end position="579"/>
    </location>
</feature>
<reference evidence="24" key="1">
    <citation type="journal article" date="2020" name="mSystems">
        <title>Genome- and Community-Level Interaction Insights into Carbon Utilization and Element Cycling Functions of Hydrothermarchaeota in Hydrothermal Sediment.</title>
        <authorList>
            <person name="Zhou Z."/>
            <person name="Liu Y."/>
            <person name="Xu W."/>
            <person name="Pan J."/>
            <person name="Luo Z.H."/>
            <person name="Li M."/>
        </authorList>
    </citation>
    <scope>NUCLEOTIDE SEQUENCE [LARGE SCALE GENOMIC DNA]</scope>
    <source>
        <strain evidence="24">SpSt-613</strain>
        <strain evidence="23">SpSt-669</strain>
    </source>
</reference>
<dbReference type="GO" id="GO:0003677">
    <property type="term" value="F:DNA binding"/>
    <property type="evidence" value="ECO:0007669"/>
    <property type="project" value="UniProtKB-KW"/>
</dbReference>
<dbReference type="GO" id="GO:0032549">
    <property type="term" value="F:ribonucleoside binding"/>
    <property type="evidence" value="ECO:0007669"/>
    <property type="project" value="InterPro"/>
</dbReference>
<evidence type="ECO:0000256" key="13">
    <source>
        <dbReference type="ARBA" id="ARBA00048552"/>
    </source>
</evidence>
<evidence type="ECO:0000256" key="11">
    <source>
        <dbReference type="ARBA" id="ARBA00023163"/>
    </source>
</evidence>
<feature type="domain" description="RNA polymerase Rpb2" evidence="20">
    <location>
        <begin position="416"/>
        <end position="480"/>
    </location>
</feature>
<dbReference type="NCBIfam" id="NF006335">
    <property type="entry name" value="PRK08565.1"/>
    <property type="match status" value="1"/>
</dbReference>
<dbReference type="InterPro" id="IPR014724">
    <property type="entry name" value="RNA_pol_RPB2_OB-fold"/>
</dbReference>
<dbReference type="InterPro" id="IPR007120">
    <property type="entry name" value="DNA-dir_RNAP_su2_dom"/>
</dbReference>
<keyword evidence="9" id="KW-0862">Zinc</keyword>
<dbReference type="GO" id="GO:0008270">
    <property type="term" value="F:zinc ion binding"/>
    <property type="evidence" value="ECO:0007669"/>
    <property type="project" value="InterPro"/>
</dbReference>
<dbReference type="Gene3D" id="2.40.270.10">
    <property type="entry name" value="DNA-directed RNA polymerase, subunit 2, domain 6"/>
    <property type="match status" value="1"/>
</dbReference>
<dbReference type="Pfam" id="PF04563">
    <property type="entry name" value="RNA_pol_Rpb2_1"/>
    <property type="match status" value="1"/>
</dbReference>
<dbReference type="Pfam" id="PF04560">
    <property type="entry name" value="RNA_pol_Rpb2_7"/>
    <property type="match status" value="1"/>
</dbReference>
<evidence type="ECO:0000259" key="20">
    <source>
        <dbReference type="Pfam" id="PF04565"/>
    </source>
</evidence>
<comment type="catalytic activity">
    <reaction evidence="13 15">
        <text>RNA(n) + a ribonucleoside 5'-triphosphate = RNA(n+1) + diphosphate</text>
        <dbReference type="Rhea" id="RHEA:21248"/>
        <dbReference type="Rhea" id="RHEA-COMP:14527"/>
        <dbReference type="Rhea" id="RHEA-COMP:17342"/>
        <dbReference type="ChEBI" id="CHEBI:33019"/>
        <dbReference type="ChEBI" id="CHEBI:61557"/>
        <dbReference type="ChEBI" id="CHEBI:140395"/>
        <dbReference type="EC" id="2.7.7.6"/>
    </reaction>
</comment>
<dbReference type="Pfam" id="PF04566">
    <property type="entry name" value="RNA_pol_Rpb2_4"/>
    <property type="match status" value="1"/>
</dbReference>
<dbReference type="Pfam" id="PF04561">
    <property type="entry name" value="RNA_pol_Rpb2_2"/>
    <property type="match status" value="1"/>
</dbReference>
<comment type="function">
    <text evidence="15">DNA-dependent RNA polymerase catalyzes the transcription of DNA into RNA using the four ribonucleoside triphosphates as substrates.</text>
</comment>
<evidence type="ECO:0000259" key="21">
    <source>
        <dbReference type="Pfam" id="PF04566"/>
    </source>
</evidence>
<comment type="subcellular location">
    <subcellularLocation>
        <location evidence="2">Cytoplasm</location>
    </subcellularLocation>
</comment>
<dbReference type="EC" id="2.7.7.6" evidence="15"/>
<evidence type="ECO:0000313" key="24">
    <source>
        <dbReference type="EMBL" id="HGN89812.1"/>
    </source>
</evidence>
<gene>
    <name evidence="24" type="ORF">ENT82_01605</name>
    <name evidence="23" type="ORF">ENU43_01235</name>
</gene>
<dbReference type="GO" id="GO:0005737">
    <property type="term" value="C:cytoplasm"/>
    <property type="evidence" value="ECO:0007669"/>
    <property type="project" value="UniProtKB-SubCell"/>
</dbReference>
<evidence type="ECO:0000259" key="16">
    <source>
        <dbReference type="Pfam" id="PF00562"/>
    </source>
</evidence>
<dbReference type="GO" id="GO:0003899">
    <property type="term" value="F:DNA-directed RNA polymerase activity"/>
    <property type="evidence" value="ECO:0007669"/>
    <property type="project" value="UniProtKB-EC"/>
</dbReference>
<feature type="domain" description="RNA polymerase Rpb2" evidence="22">
    <location>
        <begin position="600"/>
        <end position="633"/>
    </location>
</feature>
<dbReference type="Pfam" id="PF04567">
    <property type="entry name" value="RNA_pol_Rpb2_5"/>
    <property type="match status" value="1"/>
</dbReference>
<evidence type="ECO:0000256" key="8">
    <source>
        <dbReference type="ARBA" id="ARBA00022723"/>
    </source>
</evidence>
<accession>A0A7C4I778</accession>
<evidence type="ECO:0000313" key="23">
    <source>
        <dbReference type="EMBL" id="HGL40281.1"/>
    </source>
</evidence>
<keyword evidence="6 15" id="KW-0808">Transferase</keyword>
<evidence type="ECO:0000256" key="9">
    <source>
        <dbReference type="ARBA" id="ARBA00022833"/>
    </source>
</evidence>
<dbReference type="GO" id="GO:0006351">
    <property type="term" value="P:DNA-templated transcription"/>
    <property type="evidence" value="ECO:0007669"/>
    <property type="project" value="InterPro"/>
</dbReference>
<evidence type="ECO:0000259" key="22">
    <source>
        <dbReference type="Pfam" id="PF04567"/>
    </source>
</evidence>
<dbReference type="SUPFAM" id="SSF64484">
    <property type="entry name" value="beta and beta-prime subunits of DNA dependent RNA-polymerase"/>
    <property type="match status" value="1"/>
</dbReference>
<dbReference type="Gene3D" id="3.90.1110.10">
    <property type="entry name" value="RNA polymerase Rpb2, domain 2"/>
    <property type="match status" value="1"/>
</dbReference>
<dbReference type="EMBL" id="DTCM01000014">
    <property type="protein sequence ID" value="HGL40281.1"/>
    <property type="molecule type" value="Genomic_DNA"/>
</dbReference>
<proteinExistence type="inferred from homology"/>
<feature type="domain" description="RNA polymerase beta subunit protrusion" evidence="19">
    <location>
        <begin position="22"/>
        <end position="394"/>
    </location>
</feature>
<dbReference type="AlphaFoldDB" id="A0A7C4I778"/>
<dbReference type="InterPro" id="IPR037034">
    <property type="entry name" value="RNA_pol_Rpb2_2_sf"/>
</dbReference>